<dbReference type="CDD" id="cd07023">
    <property type="entry name" value="S49_Sppa_N_C"/>
    <property type="match status" value="1"/>
</dbReference>
<evidence type="ECO:0000256" key="4">
    <source>
        <dbReference type="ARBA" id="ARBA00022825"/>
    </source>
</evidence>
<comment type="caution">
    <text evidence="6">The sequence shown here is derived from an EMBL/GenBank/DDBJ whole genome shotgun (WGS) entry which is preliminary data.</text>
</comment>
<dbReference type="Gene3D" id="3.90.226.10">
    <property type="entry name" value="2-enoyl-CoA Hydratase, Chain A, domain 1"/>
    <property type="match status" value="1"/>
</dbReference>
<dbReference type="InterPro" id="IPR029045">
    <property type="entry name" value="ClpP/crotonase-like_dom_sf"/>
</dbReference>
<proteinExistence type="inferred from homology"/>
<name>A0ABD5WZ10_9EURY</name>
<keyword evidence="7" id="KW-1185">Reference proteome</keyword>
<dbReference type="Proteomes" id="UP001596388">
    <property type="component" value="Unassembled WGS sequence"/>
</dbReference>
<dbReference type="PANTHER" id="PTHR42987:SF4">
    <property type="entry name" value="PROTEASE SOHB-RELATED"/>
    <property type="match status" value="1"/>
</dbReference>
<keyword evidence="2" id="KW-0645">Protease</keyword>
<evidence type="ECO:0000313" key="6">
    <source>
        <dbReference type="EMBL" id="MFC7098849.1"/>
    </source>
</evidence>
<feature type="domain" description="Peptidase S49" evidence="5">
    <location>
        <begin position="99"/>
        <end position="143"/>
    </location>
</feature>
<gene>
    <name evidence="6" type="ORF">ACFQKD_16205</name>
</gene>
<dbReference type="GeneID" id="79271563"/>
<feature type="domain" description="Peptidase S49" evidence="5">
    <location>
        <begin position="166"/>
        <end position="231"/>
    </location>
</feature>
<dbReference type="Pfam" id="PF01343">
    <property type="entry name" value="Peptidase_S49"/>
    <property type="match status" value="2"/>
</dbReference>
<dbReference type="AlphaFoldDB" id="A0ABD5WZ10"/>
<evidence type="ECO:0000256" key="2">
    <source>
        <dbReference type="ARBA" id="ARBA00022670"/>
    </source>
</evidence>
<accession>A0ABD5WZ10</accession>
<dbReference type="EMBL" id="JBHTAG010000004">
    <property type="protein sequence ID" value="MFC7098849.1"/>
    <property type="molecule type" value="Genomic_DNA"/>
</dbReference>
<dbReference type="RefSeq" id="WP_276239591.1">
    <property type="nucleotide sequence ID" value="NZ_CP119990.1"/>
</dbReference>
<keyword evidence="3 6" id="KW-0378">Hydrolase</keyword>
<dbReference type="PANTHER" id="PTHR42987">
    <property type="entry name" value="PEPTIDASE S49"/>
    <property type="match status" value="1"/>
</dbReference>
<evidence type="ECO:0000313" key="7">
    <source>
        <dbReference type="Proteomes" id="UP001596388"/>
    </source>
</evidence>
<dbReference type="InterPro" id="IPR047272">
    <property type="entry name" value="S49_SppA_C"/>
</dbReference>
<comment type="similarity">
    <text evidence="1">Belongs to the peptidase S49 family.</text>
</comment>
<keyword evidence="4" id="KW-0720">Serine protease</keyword>
<dbReference type="GO" id="GO:0006508">
    <property type="term" value="P:proteolysis"/>
    <property type="evidence" value="ECO:0007669"/>
    <property type="project" value="UniProtKB-KW"/>
</dbReference>
<reference evidence="6 7" key="1">
    <citation type="journal article" date="2019" name="Int. J. Syst. Evol. Microbiol.">
        <title>The Global Catalogue of Microorganisms (GCM) 10K type strain sequencing project: providing services to taxonomists for standard genome sequencing and annotation.</title>
        <authorList>
            <consortium name="The Broad Institute Genomics Platform"/>
            <consortium name="The Broad Institute Genome Sequencing Center for Infectious Disease"/>
            <person name="Wu L."/>
            <person name="Ma J."/>
        </authorList>
    </citation>
    <scope>NUCLEOTIDE SEQUENCE [LARGE SCALE GENOMIC DNA]</scope>
    <source>
        <strain evidence="6 7">DT55</strain>
    </source>
</reference>
<dbReference type="InterPro" id="IPR002142">
    <property type="entry name" value="Peptidase_S49"/>
</dbReference>
<organism evidence="6 7">
    <name type="scientific">Halobaculum marinum</name>
    <dbReference type="NCBI Taxonomy" id="3031996"/>
    <lineage>
        <taxon>Archaea</taxon>
        <taxon>Methanobacteriati</taxon>
        <taxon>Methanobacteriota</taxon>
        <taxon>Stenosarchaea group</taxon>
        <taxon>Halobacteria</taxon>
        <taxon>Halobacteriales</taxon>
        <taxon>Haloferacaceae</taxon>
        <taxon>Halobaculum</taxon>
    </lineage>
</organism>
<dbReference type="SUPFAM" id="SSF52096">
    <property type="entry name" value="ClpP/crotonase"/>
    <property type="match status" value="1"/>
</dbReference>
<sequence length="287" mass="29989">MPSKPDPSSRTILLLVVVAALLTSAVLAPVAHQATSGPDGTVMVVSIGSSISGSSVDEAVAHLRDARTNDSIEAVVLSVDSPGGSAAQSERLYMAVERTAAVMPVVSSVQGMAASGGYYAVAPTDRIFTLPAAEVGSVGVIATSPPDTPSSYIKSGPDKASGRADQTRREVEELQSAFVESVLKHRDLNMSRTELEHAKTYIGIRAVENGLVDEVGTTADAVDYAANEAGLDSYDVTRRDASPSMGLLLFEETANGTVVLSESTDSPYRYYMTVGEPADEVVIYNAS</sequence>
<evidence type="ECO:0000256" key="3">
    <source>
        <dbReference type="ARBA" id="ARBA00022801"/>
    </source>
</evidence>
<dbReference type="GO" id="GO:0008236">
    <property type="term" value="F:serine-type peptidase activity"/>
    <property type="evidence" value="ECO:0007669"/>
    <property type="project" value="UniProtKB-KW"/>
</dbReference>
<protein>
    <submittedName>
        <fullName evidence="6">S49 family peptidase</fullName>
        <ecNumber evidence="6">3.4.21.-</ecNumber>
    </submittedName>
</protein>
<evidence type="ECO:0000256" key="1">
    <source>
        <dbReference type="ARBA" id="ARBA00008683"/>
    </source>
</evidence>
<dbReference type="EC" id="3.4.21.-" evidence="6"/>
<evidence type="ECO:0000259" key="5">
    <source>
        <dbReference type="Pfam" id="PF01343"/>
    </source>
</evidence>